<feature type="domain" description="Fungal-type protein kinase" evidence="3">
    <location>
        <begin position="418"/>
        <end position="470"/>
    </location>
</feature>
<reference evidence="4 5" key="1">
    <citation type="submission" date="2017-06" db="EMBL/GenBank/DDBJ databases">
        <title>Comparative genomic analysis of Ambrosia Fusariam Clade fungi.</title>
        <authorList>
            <person name="Stajich J.E."/>
            <person name="Carrillo J."/>
            <person name="Kijimoto T."/>
            <person name="Eskalen A."/>
            <person name="O'Donnell K."/>
            <person name="Kasson M."/>
        </authorList>
    </citation>
    <scope>NUCLEOTIDE SEQUENCE [LARGE SCALE GENOMIC DNA]</scope>
    <source>
        <strain evidence="4 5">NRRL62579</strain>
    </source>
</reference>
<feature type="domain" description="HNH nuclease" evidence="2">
    <location>
        <begin position="206"/>
        <end position="288"/>
    </location>
</feature>
<feature type="region of interest" description="Disordered" evidence="1">
    <location>
        <begin position="129"/>
        <end position="151"/>
    </location>
</feature>
<accession>A0A428RS53</accession>
<dbReference type="Pfam" id="PF13391">
    <property type="entry name" value="HNH_2"/>
    <property type="match status" value="1"/>
</dbReference>
<dbReference type="Pfam" id="PF17667">
    <property type="entry name" value="Pkinase_fungal"/>
    <property type="match status" value="1"/>
</dbReference>
<evidence type="ECO:0000259" key="2">
    <source>
        <dbReference type="Pfam" id="PF13391"/>
    </source>
</evidence>
<keyword evidence="5" id="KW-1185">Reference proteome</keyword>
<dbReference type="InterPro" id="IPR003615">
    <property type="entry name" value="HNH_nuc"/>
</dbReference>
<evidence type="ECO:0000256" key="1">
    <source>
        <dbReference type="SAM" id="MobiDB-lite"/>
    </source>
</evidence>
<sequence length="505" mass="56604">MLPATALHRHQSSLEGIIDFSTRPPLTPAQHLSASRRFNQLVNHFNVPDGSSKGYDRVKLVQLTYEYARSKESKDNFLRAFFESADLPIDGDEDIDLADAGRQAKLRDSLFNFAEYLFENFFLPLKASTTKTPQPSPASHSAVQRAQGGEGQNFLGTQERVSALRGACLFRDRHRCVISRCFDETEALRRMDDAHRYGGVARDDDETPLAEEEPFDSLEVAHILPHSLTQVNANKQLDSSKEAALAILNMFDSGVAFLVEGTEIDRPRNAMTLTHRLHRWFGEFQIFFKPVDQQPHTYRIDTFLPPRILKDLLPVTRTLYLTESRTIDPPSPRLLAIHNAIAHILHLSAAGEYIDRLLRDLEEHGVREDGSTELDRFVKLRLNGCDKLAAGQSRRINIGDGLLPSPIKPIQGSTRERKLDIGFVKDTSAGKDSQCHWSLILVPGELKSNSSADKASMAWLDLGRYAREVEGSDYCAGHASFRLRLYHLRVPHEGIGIATSSGASR</sequence>
<evidence type="ECO:0008006" key="6">
    <source>
        <dbReference type="Google" id="ProtNLM"/>
    </source>
</evidence>
<dbReference type="AlphaFoldDB" id="A0A428RS53"/>
<dbReference type="Proteomes" id="UP000287144">
    <property type="component" value="Unassembled WGS sequence"/>
</dbReference>
<protein>
    <recommendedName>
        <fullName evidence="6">HNH nuclease domain-containing protein</fullName>
    </recommendedName>
</protein>
<dbReference type="InterPro" id="IPR040976">
    <property type="entry name" value="Pkinase_fungal"/>
</dbReference>
<comment type="caution">
    <text evidence="4">The sequence shown here is derived from an EMBL/GenBank/DDBJ whole genome shotgun (WGS) entry which is preliminary data.</text>
</comment>
<dbReference type="EMBL" id="NKCK01000537">
    <property type="protein sequence ID" value="RSL80353.1"/>
    <property type="molecule type" value="Genomic_DNA"/>
</dbReference>
<evidence type="ECO:0000313" key="4">
    <source>
        <dbReference type="EMBL" id="RSL80353.1"/>
    </source>
</evidence>
<dbReference type="STRING" id="1325735.A0A428RS53"/>
<name>A0A428RS53_9HYPO</name>
<gene>
    <name evidence="4" type="ORF">CEP52_017399</name>
</gene>
<proteinExistence type="predicted"/>
<evidence type="ECO:0000259" key="3">
    <source>
        <dbReference type="Pfam" id="PF17667"/>
    </source>
</evidence>
<evidence type="ECO:0000313" key="5">
    <source>
        <dbReference type="Proteomes" id="UP000287144"/>
    </source>
</evidence>
<organism evidence="4 5">
    <name type="scientific">Fusarium oligoseptatum</name>
    <dbReference type="NCBI Taxonomy" id="2604345"/>
    <lineage>
        <taxon>Eukaryota</taxon>
        <taxon>Fungi</taxon>
        <taxon>Dikarya</taxon>
        <taxon>Ascomycota</taxon>
        <taxon>Pezizomycotina</taxon>
        <taxon>Sordariomycetes</taxon>
        <taxon>Hypocreomycetidae</taxon>
        <taxon>Hypocreales</taxon>
        <taxon>Nectriaceae</taxon>
        <taxon>Fusarium</taxon>
        <taxon>Fusarium solani species complex</taxon>
    </lineage>
</organism>
<feature type="compositionally biased region" description="Polar residues" evidence="1">
    <location>
        <begin position="129"/>
        <end position="144"/>
    </location>
</feature>